<comment type="caution">
    <text evidence="1">The sequence shown here is derived from an EMBL/GenBank/DDBJ whole genome shotgun (WGS) entry which is preliminary data.</text>
</comment>
<protein>
    <submittedName>
        <fullName evidence="1">Uncharacterized protein</fullName>
    </submittedName>
</protein>
<gene>
    <name evidence="1" type="ORF">PCANC_24137</name>
</gene>
<dbReference type="EMBL" id="PGCJ01000476">
    <property type="protein sequence ID" value="PLW27668.1"/>
    <property type="molecule type" value="Genomic_DNA"/>
</dbReference>
<organism evidence="1 2">
    <name type="scientific">Puccinia coronata f. sp. avenae</name>
    <dbReference type="NCBI Taxonomy" id="200324"/>
    <lineage>
        <taxon>Eukaryota</taxon>
        <taxon>Fungi</taxon>
        <taxon>Dikarya</taxon>
        <taxon>Basidiomycota</taxon>
        <taxon>Pucciniomycotina</taxon>
        <taxon>Pucciniomycetes</taxon>
        <taxon>Pucciniales</taxon>
        <taxon>Pucciniaceae</taxon>
        <taxon>Puccinia</taxon>
    </lineage>
</organism>
<dbReference type="AlphaFoldDB" id="A0A2N5TQG2"/>
<reference evidence="1 2" key="1">
    <citation type="submission" date="2017-11" db="EMBL/GenBank/DDBJ databases">
        <title>De novo assembly and phasing of dikaryotic genomes from two isolates of Puccinia coronata f. sp. avenae, the causal agent of oat crown rust.</title>
        <authorList>
            <person name="Miller M.E."/>
            <person name="Zhang Y."/>
            <person name="Omidvar V."/>
            <person name="Sperschneider J."/>
            <person name="Schwessinger B."/>
            <person name="Raley C."/>
            <person name="Palmer J.M."/>
            <person name="Garnica D."/>
            <person name="Upadhyaya N."/>
            <person name="Rathjen J."/>
            <person name="Taylor J.M."/>
            <person name="Park R.F."/>
            <person name="Dodds P.N."/>
            <person name="Hirsch C.D."/>
            <person name="Kianian S.F."/>
            <person name="Figueroa M."/>
        </authorList>
    </citation>
    <scope>NUCLEOTIDE SEQUENCE [LARGE SCALE GENOMIC DNA]</scope>
    <source>
        <strain evidence="1">12NC29</strain>
    </source>
</reference>
<evidence type="ECO:0000313" key="2">
    <source>
        <dbReference type="Proteomes" id="UP000235388"/>
    </source>
</evidence>
<evidence type="ECO:0000313" key="1">
    <source>
        <dbReference type="EMBL" id="PLW27668.1"/>
    </source>
</evidence>
<dbReference type="Proteomes" id="UP000235388">
    <property type="component" value="Unassembled WGS sequence"/>
</dbReference>
<proteinExistence type="predicted"/>
<sequence>MIDGIKLNIKYGKTCILLSISRDILGLAKWLATARCSQVLEWEPPHRVPARYSGWEPELNQVPLGGPPARVSTAGCRTRAVNRFFKHRDSPIELDTSPWGLLRCVTLPLAPPSPW</sequence>
<accession>A0A2N5TQG2</accession>
<name>A0A2N5TQG2_9BASI</name>
<keyword evidence="2" id="KW-1185">Reference proteome</keyword>